<evidence type="ECO:0000313" key="6">
    <source>
        <dbReference type="EMBL" id="TBU00605.1"/>
    </source>
</evidence>
<dbReference type="Pfam" id="PF03224">
    <property type="entry name" value="V-ATPase_H_N"/>
    <property type="match status" value="1"/>
</dbReference>
<gene>
    <name evidence="6" type="ORF">CWI36_1587p0010</name>
</gene>
<evidence type="ECO:0000256" key="2">
    <source>
        <dbReference type="ARBA" id="ARBA00022448"/>
    </source>
</evidence>
<evidence type="ECO:0000259" key="5">
    <source>
        <dbReference type="Pfam" id="PF11698"/>
    </source>
</evidence>
<accession>A0A4Q9L0V8</accession>
<organism evidence="6 7">
    <name type="scientific">Hamiltosporidium magnivora</name>
    <dbReference type="NCBI Taxonomy" id="148818"/>
    <lineage>
        <taxon>Eukaryota</taxon>
        <taxon>Fungi</taxon>
        <taxon>Fungi incertae sedis</taxon>
        <taxon>Microsporidia</taxon>
        <taxon>Dubosqiidae</taxon>
        <taxon>Hamiltosporidium</taxon>
    </lineage>
</organism>
<keyword evidence="7" id="KW-1185">Reference proteome</keyword>
<dbReference type="Proteomes" id="UP000291404">
    <property type="component" value="Unassembled WGS sequence"/>
</dbReference>
<dbReference type="PANTHER" id="PTHR10698:SF0">
    <property type="entry name" value="V-TYPE PROTON ATPASE SUBUNIT H"/>
    <property type="match status" value="1"/>
</dbReference>
<proteinExistence type="inferred from homology"/>
<dbReference type="STRING" id="148818.A0A4Q9L0V8"/>
<comment type="caution">
    <text evidence="6">The sequence shown here is derived from an EMBL/GenBank/DDBJ whole genome shotgun (WGS) entry which is preliminary data.</text>
</comment>
<evidence type="ECO:0000256" key="3">
    <source>
        <dbReference type="ARBA" id="ARBA00022781"/>
    </source>
</evidence>
<dbReference type="EMBL" id="PITI01001587">
    <property type="protein sequence ID" value="TBU00605.1"/>
    <property type="molecule type" value="Genomic_DNA"/>
</dbReference>
<dbReference type="InterPro" id="IPR011989">
    <property type="entry name" value="ARM-like"/>
</dbReference>
<keyword evidence="4" id="KW-0406">Ion transport</keyword>
<evidence type="ECO:0000256" key="4">
    <source>
        <dbReference type="ARBA" id="ARBA00023065"/>
    </source>
</evidence>
<protein>
    <submittedName>
        <fullName evidence="6">Subunit H of V-type proton ATPase</fullName>
    </submittedName>
</protein>
<dbReference type="InterPro" id="IPR004908">
    <property type="entry name" value="ATPase_V1-cplx_hsu"/>
</dbReference>
<dbReference type="InterPro" id="IPR011987">
    <property type="entry name" value="ATPase_V1-cplx_hsu_C"/>
</dbReference>
<dbReference type="GO" id="GO:0046961">
    <property type="term" value="F:proton-transporting ATPase activity, rotational mechanism"/>
    <property type="evidence" value="ECO:0007669"/>
    <property type="project" value="InterPro"/>
</dbReference>
<dbReference type="InterPro" id="IPR038497">
    <property type="entry name" value="ATPase_V1-cplx_hsu_C_sf"/>
</dbReference>
<dbReference type="VEuPathDB" id="MicrosporidiaDB:CWI36_1587p0010"/>
<name>A0A4Q9L0V8_9MICR</name>
<dbReference type="AlphaFoldDB" id="A0A4Q9L0V8"/>
<dbReference type="GO" id="GO:0000221">
    <property type="term" value="C:vacuolar proton-transporting V-type ATPase, V1 domain"/>
    <property type="evidence" value="ECO:0007669"/>
    <property type="project" value="InterPro"/>
</dbReference>
<evidence type="ECO:0000313" key="7">
    <source>
        <dbReference type="Proteomes" id="UP000291404"/>
    </source>
</evidence>
<dbReference type="Gene3D" id="1.25.10.10">
    <property type="entry name" value="Leucine-rich Repeat Variant"/>
    <property type="match status" value="1"/>
</dbReference>
<keyword evidence="2" id="KW-0813">Transport</keyword>
<comment type="similarity">
    <text evidence="1">Belongs to the V-ATPase H subunit family.</text>
</comment>
<dbReference type="Pfam" id="PF11698">
    <property type="entry name" value="V-ATPase_H_C"/>
    <property type="match status" value="1"/>
</dbReference>
<evidence type="ECO:0000256" key="1">
    <source>
        <dbReference type="ARBA" id="ARBA00008613"/>
    </source>
</evidence>
<dbReference type="PANTHER" id="PTHR10698">
    <property type="entry name" value="V-TYPE PROTON ATPASE SUBUNIT H"/>
    <property type="match status" value="1"/>
</dbReference>
<keyword evidence="3" id="KW-0375">Hydrogen ion transport</keyword>
<sequence length="398" mass="47502">MLLEKLENKIKMSCSDFNLLENSFTETERLQLEEEKKLDKVSQSLLNTQDCGIIRWLLCTRPKYFLMNSSMVDLLFQYLEMNDKYIVFKSCEILTSYYEDDVPEDNYWKFCKKILLSGKSYEEMKQILYFLAEILYIKKHGLRISDDGKGLFDRNVVKVYFCTDERFMDLIFKFLRVRETQYYVLRICWILSFNKKCIEILDLYNLIENIVLIIKERSKEKILRLCFGIIRNFLEFEYSFGINKTHQILQEVEKFLGKKQTDPEFISDLEFTRSKLNFYLKNSSSINNYFNELFGGKLEEAPYHYTDSFWESNIKILLENKVEIVKALRRYLKSQNSNYICISANDIYHFVKVAPEICSLICKFKLKEDLFLLTSSPNDDVRFYAIQALATCIFSEWA</sequence>
<dbReference type="InterPro" id="IPR016024">
    <property type="entry name" value="ARM-type_fold"/>
</dbReference>
<reference evidence="6 7" key="1">
    <citation type="submission" date="2017-12" db="EMBL/GenBank/DDBJ databases">
        <authorList>
            <person name="Pombert J.-F."/>
            <person name="Haag K.L."/>
            <person name="Ebert D."/>
        </authorList>
    </citation>
    <scope>NUCLEOTIDE SEQUENCE [LARGE SCALE GENOMIC DNA]</scope>
    <source>
        <strain evidence="6">BE-OM-2</strain>
    </source>
</reference>
<dbReference type="Gene3D" id="1.25.40.150">
    <property type="entry name" value="V-type ATPase, subunit H, C-terminal domain"/>
    <property type="match status" value="1"/>
</dbReference>
<dbReference type="SUPFAM" id="SSF48371">
    <property type="entry name" value="ARM repeat"/>
    <property type="match status" value="1"/>
</dbReference>
<feature type="domain" description="ATPase V1 complex subunit H C-terminal" evidence="5">
    <location>
        <begin position="283"/>
        <end position="397"/>
    </location>
</feature>